<dbReference type="AlphaFoldDB" id="A0A2M8L6P4"/>
<dbReference type="EMBL" id="PFEM01000035">
    <property type="protein sequence ID" value="PJE69924.1"/>
    <property type="molecule type" value="Genomic_DNA"/>
</dbReference>
<dbReference type="SUPFAM" id="SSF101898">
    <property type="entry name" value="NHL repeat"/>
    <property type="match status" value="1"/>
</dbReference>
<evidence type="ECO:0000256" key="1">
    <source>
        <dbReference type="SAM" id="Phobius"/>
    </source>
</evidence>
<sequence length="599" mass="64283">MNQLGLQTAKVVTALTDKGWSQIHTFGQLLAVVTLSQVEDQQAALGKEAITRLHEEYFGAQTTESPLLKLKRAVTTVAAEVGGNLGVVAVVLVGQALYLVVLGGGRVVLRRSGKTAILLTGGDQVVTASGFAHPRDCLLLGNGDFFHLVDGKSISRALASESVAEAAEILAPLTHESNGSSLAAAAVARIEPQALLPQESPTVTKPKAAFRVKELLTRLRRKILPVSWRVFYLRLQARPKQKSRQTLFTVALGLLFLLGVSVFFGQQKLQKRQTAETTTNLLQQAQTNLEAGEVLVTLNPAKAKEVLLQAQDDLNQAKVQGETGEQWVALTTRLAQILPQVVREHEVQLELFFDLVLIKEGAVATDAVLADGRQLVVLDAGKQAVYQLDLASRKQALAASGNDLVEASQVAALGEQIFVATGKEIFKITAAKKVASVAKIAVGIKDLQSFGTNLYLLTGEGIEVLPADAAGGLGEPRSWLQEASPLSQPVAMAIDGSIWVLQTGGQILKFTRGQKEIFGVAGLDKPLAEPKAIFTDESQDNLYILDQNNSRIVVLEKSGEYHGQYLGEGLKDATGLVVSEEDGRIFVLSQNKIYSIGIE</sequence>
<evidence type="ECO:0000313" key="3">
    <source>
        <dbReference type="Proteomes" id="UP000231579"/>
    </source>
</evidence>
<dbReference type="Gene3D" id="2.120.10.30">
    <property type="entry name" value="TolB, C-terminal domain"/>
    <property type="match status" value="1"/>
</dbReference>
<evidence type="ECO:0000313" key="2">
    <source>
        <dbReference type="EMBL" id="PJE69924.1"/>
    </source>
</evidence>
<reference evidence="3" key="1">
    <citation type="submission" date="2017-09" db="EMBL/GenBank/DDBJ databases">
        <title>Depth-based differentiation of microbial function through sediment-hosted aquifers and enrichment of novel symbionts in the deep terrestrial subsurface.</title>
        <authorList>
            <person name="Probst A.J."/>
            <person name="Ladd B."/>
            <person name="Jarett J.K."/>
            <person name="Geller-Mcgrath D.E."/>
            <person name="Sieber C.M.K."/>
            <person name="Emerson J.B."/>
            <person name="Anantharaman K."/>
            <person name="Thomas B.C."/>
            <person name="Malmstrom R."/>
            <person name="Stieglmeier M."/>
            <person name="Klingl A."/>
            <person name="Woyke T."/>
            <person name="Ryan C.M."/>
            <person name="Banfield J.F."/>
        </authorList>
    </citation>
    <scope>NUCLEOTIDE SEQUENCE [LARGE SCALE GENOMIC DNA]</scope>
</reference>
<keyword evidence="1" id="KW-0472">Membrane</keyword>
<feature type="transmembrane region" description="Helical" evidence="1">
    <location>
        <begin position="85"/>
        <end position="109"/>
    </location>
</feature>
<dbReference type="InterPro" id="IPR011042">
    <property type="entry name" value="6-blade_b-propeller_TolB-like"/>
</dbReference>
<proteinExistence type="predicted"/>
<organism evidence="2 3">
    <name type="scientific">Candidatus Shapirobacteria bacterium CG10_big_fil_rev_8_21_14_0_10_48_15</name>
    <dbReference type="NCBI Taxonomy" id="1974484"/>
    <lineage>
        <taxon>Bacteria</taxon>
        <taxon>Candidatus Shapironibacteriota</taxon>
    </lineage>
</organism>
<accession>A0A2M8L6P4</accession>
<dbReference type="Proteomes" id="UP000231579">
    <property type="component" value="Unassembled WGS sequence"/>
</dbReference>
<name>A0A2M8L6P4_9BACT</name>
<comment type="caution">
    <text evidence="2">The sequence shown here is derived from an EMBL/GenBank/DDBJ whole genome shotgun (WGS) entry which is preliminary data.</text>
</comment>
<gene>
    <name evidence="2" type="ORF">COU97_02495</name>
</gene>
<protein>
    <submittedName>
        <fullName evidence="2">Uncharacterized protein</fullName>
    </submittedName>
</protein>
<feature type="transmembrane region" description="Helical" evidence="1">
    <location>
        <begin position="246"/>
        <end position="264"/>
    </location>
</feature>
<keyword evidence="1" id="KW-0812">Transmembrane</keyword>
<keyword evidence="1" id="KW-1133">Transmembrane helix</keyword>